<dbReference type="InterPro" id="IPR050603">
    <property type="entry name" value="MYST_HAT"/>
</dbReference>
<evidence type="ECO:0000256" key="3">
    <source>
        <dbReference type="ARBA" id="ARBA00022679"/>
    </source>
</evidence>
<feature type="compositionally biased region" description="Polar residues" evidence="6">
    <location>
        <begin position="108"/>
        <end position="125"/>
    </location>
</feature>
<gene>
    <name evidence="8" type="ORF">WR25_10010</name>
</gene>
<name>A0A2A2L766_9BILA</name>
<keyword evidence="9" id="KW-1185">Reference proteome</keyword>
<dbReference type="Pfam" id="PF01853">
    <property type="entry name" value="MOZ_SAS"/>
    <property type="match status" value="1"/>
</dbReference>
<evidence type="ECO:0000256" key="4">
    <source>
        <dbReference type="ARBA" id="ARBA00022990"/>
    </source>
</evidence>
<dbReference type="OrthoDB" id="787137at2759"/>
<evidence type="ECO:0000256" key="6">
    <source>
        <dbReference type="SAM" id="MobiDB-lite"/>
    </source>
</evidence>
<comment type="similarity">
    <text evidence="1">Belongs to the MYST (SAS/MOZ) family.</text>
</comment>
<evidence type="ECO:0000256" key="2">
    <source>
        <dbReference type="ARBA" id="ARBA00013184"/>
    </source>
</evidence>
<dbReference type="PANTHER" id="PTHR10615">
    <property type="entry name" value="HISTONE ACETYLTRANSFERASE"/>
    <property type="match status" value="1"/>
</dbReference>
<dbReference type="PROSITE" id="PS51726">
    <property type="entry name" value="MYST_HAT"/>
    <property type="match status" value="1"/>
</dbReference>
<proteinExistence type="inferred from homology"/>
<dbReference type="Gene3D" id="3.30.60.60">
    <property type="entry name" value="N-acetyl transferase-like"/>
    <property type="match status" value="1"/>
</dbReference>
<dbReference type="InterPro" id="IPR036388">
    <property type="entry name" value="WH-like_DNA-bd_sf"/>
</dbReference>
<keyword evidence="4" id="KW-0007">Acetylation</keyword>
<evidence type="ECO:0000256" key="1">
    <source>
        <dbReference type="ARBA" id="ARBA00010107"/>
    </source>
</evidence>
<dbReference type="EC" id="2.3.1.48" evidence="2"/>
<evidence type="ECO:0000313" key="9">
    <source>
        <dbReference type="Proteomes" id="UP000218231"/>
    </source>
</evidence>
<dbReference type="Gene3D" id="1.10.10.10">
    <property type="entry name" value="Winged helix-like DNA-binding domain superfamily/Winged helix DNA-binding domain"/>
    <property type="match status" value="1"/>
</dbReference>
<dbReference type="EMBL" id="LIAE01007105">
    <property type="protein sequence ID" value="PAV81925.1"/>
    <property type="molecule type" value="Genomic_DNA"/>
</dbReference>
<dbReference type="InterPro" id="IPR040706">
    <property type="entry name" value="Zf-MYST"/>
</dbReference>
<accession>A0A2A2L766</accession>
<dbReference type="GO" id="GO:0006355">
    <property type="term" value="P:regulation of DNA-templated transcription"/>
    <property type="evidence" value="ECO:0007669"/>
    <property type="project" value="InterPro"/>
</dbReference>
<feature type="compositionally biased region" description="Polar residues" evidence="6">
    <location>
        <begin position="203"/>
        <end position="215"/>
    </location>
</feature>
<organism evidence="8 9">
    <name type="scientific">Diploscapter pachys</name>
    <dbReference type="NCBI Taxonomy" id="2018661"/>
    <lineage>
        <taxon>Eukaryota</taxon>
        <taxon>Metazoa</taxon>
        <taxon>Ecdysozoa</taxon>
        <taxon>Nematoda</taxon>
        <taxon>Chromadorea</taxon>
        <taxon>Rhabditida</taxon>
        <taxon>Rhabditina</taxon>
        <taxon>Rhabditomorpha</taxon>
        <taxon>Rhabditoidea</taxon>
        <taxon>Rhabditidae</taxon>
        <taxon>Diploscapter</taxon>
    </lineage>
</organism>
<evidence type="ECO:0000313" key="8">
    <source>
        <dbReference type="EMBL" id="PAV81925.1"/>
    </source>
</evidence>
<dbReference type="AlphaFoldDB" id="A0A2A2L766"/>
<dbReference type="Gene3D" id="3.40.630.30">
    <property type="match status" value="1"/>
</dbReference>
<protein>
    <recommendedName>
        <fullName evidence="2">histone acetyltransferase</fullName>
        <ecNumber evidence="2">2.3.1.48</ecNumber>
    </recommendedName>
</protein>
<dbReference type="Pfam" id="PF17772">
    <property type="entry name" value="zf-MYST"/>
    <property type="match status" value="1"/>
</dbReference>
<reference evidence="8 9" key="1">
    <citation type="journal article" date="2017" name="Curr. Biol.">
        <title>Genome architecture and evolution of a unichromosomal asexual nematode.</title>
        <authorList>
            <person name="Fradin H."/>
            <person name="Zegar C."/>
            <person name="Gutwein M."/>
            <person name="Lucas J."/>
            <person name="Kovtun M."/>
            <person name="Corcoran D."/>
            <person name="Baugh L.R."/>
            <person name="Kiontke K."/>
            <person name="Gunsalus K."/>
            <person name="Fitch D.H."/>
            <person name="Piano F."/>
        </authorList>
    </citation>
    <scope>NUCLEOTIDE SEQUENCE [LARGE SCALE GENOMIC DNA]</scope>
    <source>
        <strain evidence="8">PF1309</strain>
    </source>
</reference>
<feature type="active site" description="Proton donor/acceptor" evidence="5">
    <location>
        <position position="484"/>
    </location>
</feature>
<keyword evidence="3" id="KW-0808">Transferase</keyword>
<dbReference type="InterPro" id="IPR002717">
    <property type="entry name" value="HAT_MYST-type"/>
</dbReference>
<comment type="caution">
    <text evidence="8">The sequence shown here is derived from an EMBL/GenBank/DDBJ whole genome shotgun (WGS) entry which is preliminary data.</text>
</comment>
<dbReference type="InterPro" id="IPR016181">
    <property type="entry name" value="Acyl_CoA_acyltransferase"/>
</dbReference>
<dbReference type="STRING" id="2018661.A0A2A2L766"/>
<evidence type="ECO:0000259" key="7">
    <source>
        <dbReference type="PROSITE" id="PS51726"/>
    </source>
</evidence>
<feature type="domain" description="MYST-type HAT" evidence="7">
    <location>
        <begin position="300"/>
        <end position="559"/>
    </location>
</feature>
<evidence type="ECO:0000256" key="5">
    <source>
        <dbReference type="PIRSR" id="PIRSR602717-51"/>
    </source>
</evidence>
<feature type="region of interest" description="Disordered" evidence="6">
    <location>
        <begin position="192"/>
        <end position="228"/>
    </location>
</feature>
<dbReference type="Proteomes" id="UP000218231">
    <property type="component" value="Unassembled WGS sequence"/>
</dbReference>
<dbReference type="GO" id="GO:0004402">
    <property type="term" value="F:histone acetyltransferase activity"/>
    <property type="evidence" value="ECO:0007669"/>
    <property type="project" value="InterPro"/>
</dbReference>
<feature type="region of interest" description="Disordered" evidence="6">
    <location>
        <begin position="30"/>
        <end position="137"/>
    </location>
</feature>
<dbReference type="SUPFAM" id="SSF55729">
    <property type="entry name" value="Acyl-CoA N-acyltransferases (Nat)"/>
    <property type="match status" value="1"/>
</dbReference>
<feature type="compositionally biased region" description="Basic and acidic residues" evidence="6">
    <location>
        <begin position="192"/>
        <end position="202"/>
    </location>
</feature>
<sequence length="609" mass="69967">MRLRNEKVTAEDGGDEISMLDVEFQKKCCRSASTNQSNGRKRRSDFLQPPLKRNKQSLSVQVPRFRPSAPKVQASNVSQVAQLPAADVLPKNVPGTSKNGKKAAIQPMRNSETPSSAESLPGSENSTDREKSPSLRRQLNRVAKLTAENRSKSCFVRVGRGKSPSRNRASGMLHPLNVMRNLAKIAEANRKLQMSDRGKESCESLSSAASVASDTKLSRRRKSRRVAEKVNPLKQVDDDYDPKSVPETTYIYKNAQIKQDTVDSIQKTIRNLKMNVSKTAFARYNEVQEDLQNSFEERLSKNSMIHTIHFGNFAPVSADCCSRYPSEYALCESIYVCTGCFHYFDAREPFESHKNRCELIGQPMGDEVYKDPSRKISIFRVQPGEADDLYDYAYHLSLFGFIWIETKAVFESAYDFDYYVMFTQQINGKYQPMGFFSQLPENNHSENLSCICIFPWYRSLGLSTILIDFSYTMTRWACLIHGPERPFSTSGEAAYKSYWRKRFCFCLKKYALNKKVLSLEEISQKAGIKEVDLKLAIHKFYPKKSMNWNVLKFDKSWMSRELSKYEPIKEKWVRPEFLKSFKPGGDHWMLHAYHWEDEDEDDTSDDESA</sequence>